<gene>
    <name evidence="3" type="ordered locus">Tgr7_2163</name>
</gene>
<dbReference type="EMBL" id="CP001339">
    <property type="protein sequence ID" value="ACL73243.1"/>
    <property type="molecule type" value="Genomic_DNA"/>
</dbReference>
<feature type="compositionally biased region" description="Basic and acidic residues" evidence="1">
    <location>
        <begin position="476"/>
        <end position="490"/>
    </location>
</feature>
<dbReference type="STRING" id="396588.Tgr7_2163"/>
<name>B8GUC3_THISH</name>
<dbReference type="Gene3D" id="3.40.50.410">
    <property type="entry name" value="von Willebrand factor, type A domain"/>
    <property type="match status" value="1"/>
</dbReference>
<proteinExistence type="predicted"/>
<dbReference type="PROSITE" id="PS50234">
    <property type="entry name" value="VWFA"/>
    <property type="match status" value="1"/>
</dbReference>
<dbReference type="SMART" id="SM00327">
    <property type="entry name" value="VWA"/>
    <property type="match status" value="1"/>
</dbReference>
<evidence type="ECO:0000313" key="3">
    <source>
        <dbReference type="EMBL" id="ACL73243.1"/>
    </source>
</evidence>
<dbReference type="InterPro" id="IPR036465">
    <property type="entry name" value="vWFA_dom_sf"/>
</dbReference>
<dbReference type="PANTHER" id="PTHR41248">
    <property type="entry name" value="NORD PROTEIN"/>
    <property type="match status" value="1"/>
</dbReference>
<dbReference type="AlphaFoldDB" id="B8GUC3"/>
<accession>B8GUC3</accession>
<evidence type="ECO:0000259" key="2">
    <source>
        <dbReference type="PROSITE" id="PS50234"/>
    </source>
</evidence>
<dbReference type="InterPro" id="IPR051928">
    <property type="entry name" value="NorD/CobT"/>
</dbReference>
<dbReference type="Proteomes" id="UP000002383">
    <property type="component" value="Chromosome"/>
</dbReference>
<dbReference type="KEGG" id="tgr:Tgr7_2163"/>
<dbReference type="eggNOG" id="COG4548">
    <property type="taxonomic scope" value="Bacteria"/>
</dbReference>
<dbReference type="SUPFAM" id="SSF53300">
    <property type="entry name" value="vWA-like"/>
    <property type="match status" value="1"/>
</dbReference>
<organism evidence="3 4">
    <name type="scientific">Thioalkalivibrio sulfidiphilus (strain HL-EbGR7)</name>
    <dbReference type="NCBI Taxonomy" id="396588"/>
    <lineage>
        <taxon>Bacteria</taxon>
        <taxon>Pseudomonadati</taxon>
        <taxon>Pseudomonadota</taxon>
        <taxon>Gammaproteobacteria</taxon>
        <taxon>Chromatiales</taxon>
        <taxon>Ectothiorhodospiraceae</taxon>
        <taxon>Thioalkalivibrio</taxon>
    </lineage>
</organism>
<protein>
    <submittedName>
        <fullName evidence="3">von Willebrand factor type A</fullName>
    </submittedName>
</protein>
<feature type="domain" description="VWFA" evidence="2">
    <location>
        <begin position="651"/>
        <end position="840"/>
    </location>
</feature>
<dbReference type="HOGENOM" id="CLU_340869_0_0_6"/>
<reference evidence="3 4" key="1">
    <citation type="journal article" date="2011" name="Stand. Genomic Sci.">
        <title>Complete genome sequence of 'Thioalkalivibrio sulfidophilus' HL-EbGr7.</title>
        <authorList>
            <person name="Muyzer G."/>
            <person name="Sorokin D.Y."/>
            <person name="Mavromatis K."/>
            <person name="Lapidus A."/>
            <person name="Clum A."/>
            <person name="Ivanova N."/>
            <person name="Pati A."/>
            <person name="d'Haeseleer P."/>
            <person name="Woyke T."/>
            <person name="Kyrpides N.C."/>
        </authorList>
    </citation>
    <scope>NUCLEOTIDE SEQUENCE [LARGE SCALE GENOMIC DNA]</scope>
    <source>
        <strain evidence="3 4">HL-EbGR7</strain>
    </source>
</reference>
<evidence type="ECO:0000313" key="4">
    <source>
        <dbReference type="Proteomes" id="UP000002383"/>
    </source>
</evidence>
<dbReference type="PANTHER" id="PTHR41248:SF1">
    <property type="entry name" value="NORD PROTEIN"/>
    <property type="match status" value="1"/>
</dbReference>
<dbReference type="OrthoDB" id="9758211at2"/>
<evidence type="ECO:0000256" key="1">
    <source>
        <dbReference type="SAM" id="MobiDB-lite"/>
    </source>
</evidence>
<sequence>MTEQETLVQIQEVLQHLEHVSFVAHRDTKEAMPSVEPQGAADTLLWIETARDLFFRDREGGKSFLRHTPHMVEQTGSVRAWVEQAAAFGKWVNGWRALEGFLTQAGDVWQAWGAEGERAWYDMGIRWCERGIPEGRAYFGADFRELAGGEGIEGLRRLMQPAETLYLERKLNLDVFLAGATIARALVGSRGLEAWARRGADILQTGRSRGEAYFKLESEESLKHLLDTLPGYRPRAHSRFLRLIQVAWFGAHVSLEDGNWRPGRGRPMVETDGVRLFLPAVLESRDEAVVAVLHAAGHLHFDTYCGEDIEALFREMGMAHPPLDEDQRITWRPLFAAYAERMFRFQLLFDLCEDLRVNHRLQGRVPGFLSRLLRLARNHPAPEGAAGEYYRVALGAHESLITGQGLDARLQPLLSEGATIQDSFRIARALFEDAAFPEIDVEGREQAYLPGLSMNTARAVYPRKRGEPVGGYNEDTDAHADQKAVQEKQAELPPPQAPEQRQNDPDPDINVPQENTSGSGGRIGVGIPMPAQVDKRGVAHRQTLEGVPYPEWDYREQRYLSDWARVHEKRLEESDPDRAELLLAEHAPMLKRLRRALELQRPSRVAPLRKQLDGDELDLEAVTGFIADKKAGLSPKPFIYRRRTVQHRDTAVLLLADMSTSIMAKHPSGQGKVVDRLRAGLMMFAEAIESVGDPYAICGFASRHHDNVNFYVLKDFHEHTGPEVRASIAAVSGRLASRMGAAIRHGIRRFEQADAHHRLLLILSDGRPADYDDGGDSRYLHEDTRMAMKEAVDAGVHPFCITLDTSGSEYLPAIFGPGHYLVLDNVDDLPRRLPEIYLRLRR</sequence>
<dbReference type="RefSeq" id="WP_012638721.1">
    <property type="nucleotide sequence ID" value="NC_011901.1"/>
</dbReference>
<dbReference type="InterPro" id="IPR002035">
    <property type="entry name" value="VWF_A"/>
</dbReference>
<keyword evidence="4" id="KW-1185">Reference proteome</keyword>
<dbReference type="CDD" id="cd01454">
    <property type="entry name" value="vWA_norD_type"/>
    <property type="match status" value="1"/>
</dbReference>
<feature type="region of interest" description="Disordered" evidence="1">
    <location>
        <begin position="465"/>
        <end position="526"/>
    </location>
</feature>